<evidence type="ECO:0000313" key="3">
    <source>
        <dbReference type="Proteomes" id="UP001207830"/>
    </source>
</evidence>
<evidence type="ECO:0000256" key="1">
    <source>
        <dbReference type="SAM" id="Phobius"/>
    </source>
</evidence>
<feature type="transmembrane region" description="Helical" evidence="1">
    <location>
        <begin position="115"/>
        <end position="132"/>
    </location>
</feature>
<keyword evidence="3" id="KW-1185">Reference proteome</keyword>
<accession>A0ABT3YMR9</accession>
<keyword evidence="1" id="KW-1133">Transmembrane helix</keyword>
<feature type="transmembrane region" description="Helical" evidence="1">
    <location>
        <begin position="50"/>
        <end position="71"/>
    </location>
</feature>
<protein>
    <submittedName>
        <fullName evidence="2">Uncharacterized protein</fullName>
    </submittedName>
</protein>
<gene>
    <name evidence="2" type="ORF">NQF78_00595</name>
</gene>
<keyword evidence="1" id="KW-0812">Transmembrane</keyword>
<dbReference type="EMBL" id="JANIGP010000001">
    <property type="protein sequence ID" value="MCY0106796.1"/>
    <property type="molecule type" value="Genomic_DNA"/>
</dbReference>
<organism evidence="2 3">
    <name type="scientific">Pseudomonas monsensis</name>
    <dbReference type="NCBI Taxonomy" id="2745509"/>
    <lineage>
        <taxon>Bacteria</taxon>
        <taxon>Pseudomonadati</taxon>
        <taxon>Pseudomonadota</taxon>
        <taxon>Gammaproteobacteria</taxon>
        <taxon>Pseudomonadales</taxon>
        <taxon>Pseudomonadaceae</taxon>
        <taxon>Pseudomonas</taxon>
    </lineage>
</organism>
<sequence length="330" mass="35922">MIKTIPMWKIMLDTKGIIVSLFIMVSLPFFIIGGAWMLRDGVQNGDVRVAIGGLLSLIFFGGGALLITISKKYIPGKTFLLYRNKKLHTQKALNYSYAVTIAIIVLFVIVVPDHAFNTLVYGLVAIFSFYAYSKSLKFHADVDYSTNEYLATALGFPAGEKILVSYQNFDAEEVKAGSSAFAATATKLIVASFDGDAWIKLSRDLNQISGIGIMGDQSHNYFVKLQFNDGTDALLRVGLYEKLTSNPILVIRKLLEAIDASLLGANGAPQAAQRRRVVVNSTVPASFQKNVAPEAALASVAPMRNIEVAPDVLIAIRAAEEVAPGRRLEL</sequence>
<dbReference type="Proteomes" id="UP001207830">
    <property type="component" value="Unassembled WGS sequence"/>
</dbReference>
<comment type="caution">
    <text evidence="2">The sequence shown here is derived from an EMBL/GenBank/DDBJ whole genome shotgun (WGS) entry which is preliminary data.</text>
</comment>
<name>A0ABT3YMR9_9PSED</name>
<proteinExistence type="predicted"/>
<feature type="transmembrane region" description="Helical" evidence="1">
    <location>
        <begin position="16"/>
        <end position="38"/>
    </location>
</feature>
<keyword evidence="1" id="KW-0472">Membrane</keyword>
<evidence type="ECO:0000313" key="2">
    <source>
        <dbReference type="EMBL" id="MCY0106796.1"/>
    </source>
</evidence>
<dbReference type="RefSeq" id="WP_222832906.1">
    <property type="nucleotide sequence ID" value="NZ_JANIGP010000001.1"/>
</dbReference>
<reference evidence="2 3" key="1">
    <citation type="submission" date="2022-07" db="EMBL/GenBank/DDBJ databases">
        <title>Characterization of plant growth promoting rhizobacteria (PGPR) for use as bioinoculants in agriculture.</title>
        <authorList>
            <person name="Hassen A.I."/>
            <person name="Pierneef R."/>
        </authorList>
    </citation>
    <scope>NUCLEOTIDE SEQUENCE [LARGE SCALE GENOMIC DNA]</scope>
    <source>
        <strain evidence="2 3">SARCC-3054</strain>
    </source>
</reference>
<feature type="transmembrane region" description="Helical" evidence="1">
    <location>
        <begin position="92"/>
        <end position="109"/>
    </location>
</feature>